<evidence type="ECO:0000313" key="2">
    <source>
        <dbReference type="EMBL" id="KAJ7194297.1"/>
    </source>
</evidence>
<feature type="region of interest" description="Disordered" evidence="1">
    <location>
        <begin position="94"/>
        <end position="135"/>
    </location>
</feature>
<dbReference type="EMBL" id="JARJCW010000099">
    <property type="protein sequence ID" value="KAJ7194297.1"/>
    <property type="molecule type" value="Genomic_DNA"/>
</dbReference>
<feature type="region of interest" description="Disordered" evidence="1">
    <location>
        <begin position="411"/>
        <end position="452"/>
    </location>
</feature>
<dbReference type="Proteomes" id="UP001219525">
    <property type="component" value="Unassembled WGS sequence"/>
</dbReference>
<name>A0AAD6UWX2_9AGAR</name>
<comment type="caution">
    <text evidence="2">The sequence shown here is derived from an EMBL/GenBank/DDBJ whole genome shotgun (WGS) entry which is preliminary data.</text>
</comment>
<reference evidence="2" key="1">
    <citation type="submission" date="2023-03" db="EMBL/GenBank/DDBJ databases">
        <title>Massive genome expansion in bonnet fungi (Mycena s.s.) driven by repeated elements and novel gene families across ecological guilds.</title>
        <authorList>
            <consortium name="Lawrence Berkeley National Laboratory"/>
            <person name="Harder C.B."/>
            <person name="Miyauchi S."/>
            <person name="Viragh M."/>
            <person name="Kuo A."/>
            <person name="Thoen E."/>
            <person name="Andreopoulos B."/>
            <person name="Lu D."/>
            <person name="Skrede I."/>
            <person name="Drula E."/>
            <person name="Henrissat B."/>
            <person name="Morin E."/>
            <person name="Kohler A."/>
            <person name="Barry K."/>
            <person name="LaButti K."/>
            <person name="Morin E."/>
            <person name="Salamov A."/>
            <person name="Lipzen A."/>
            <person name="Mereny Z."/>
            <person name="Hegedus B."/>
            <person name="Baldrian P."/>
            <person name="Stursova M."/>
            <person name="Weitz H."/>
            <person name="Taylor A."/>
            <person name="Grigoriev I.V."/>
            <person name="Nagy L.G."/>
            <person name="Martin F."/>
            <person name="Kauserud H."/>
        </authorList>
    </citation>
    <scope>NUCLEOTIDE SEQUENCE</scope>
    <source>
        <strain evidence="2">9144</strain>
    </source>
</reference>
<evidence type="ECO:0000256" key="1">
    <source>
        <dbReference type="SAM" id="MobiDB-lite"/>
    </source>
</evidence>
<dbReference type="AlphaFoldDB" id="A0AAD6UWX2"/>
<feature type="region of interest" description="Disordered" evidence="1">
    <location>
        <begin position="504"/>
        <end position="547"/>
    </location>
</feature>
<sequence length="547" mass="59528">MSSISASLPSFPSLDPTYCAHTNENGKQCICRRCKAICLTDDGVEVCTSCGHIESAHPDIIESKPPPPAPGIILKSYLDAGRHASKITASSASNQLKGVKASKEEALEETSAGLKKRKSDTDTAPPSKKAKGKLKATVKSRDVVVHKVVLLTDGIKNGTLNKTTVPSKLAANELKSNHLVILMTPAKPIVISNGWDNKRANQEVASLFRLPFRYITEVSPDETQHWVSLIAQNKTLHIADEFPTGADLIDNCSRSASGNLVLYLATKIKIPLSRQQNWEAPLSEPESDELGSEIQTLPSEDIIRSRIKTLRPKPRPIVKNVKKGVKTEVTENQSDMKEAATRRITRLADGSKKRTPTMYIPTSSDDEYDYTPMVDEDQKPVINVNELPDLPNLPQDIPIDKEFPLFLSSSTSRNLSSINDDKPKSPSPDFDFSQYNSPPGSPIPTTTVATSSSTNNVFTSGLGSSSSTASSSLVELPHIPSSYAAPSWSMPSWMTSVPQPLPFTSPELNNTELPAADIPNRCTEAGPQRFRKMGRGRAGRDPWAAPK</sequence>
<evidence type="ECO:0000313" key="3">
    <source>
        <dbReference type="Proteomes" id="UP001219525"/>
    </source>
</evidence>
<proteinExistence type="predicted"/>
<keyword evidence="3" id="KW-1185">Reference proteome</keyword>
<gene>
    <name evidence="2" type="ORF">GGX14DRAFT_404754</name>
</gene>
<accession>A0AAD6UWX2</accession>
<organism evidence="2 3">
    <name type="scientific">Mycena pura</name>
    <dbReference type="NCBI Taxonomy" id="153505"/>
    <lineage>
        <taxon>Eukaryota</taxon>
        <taxon>Fungi</taxon>
        <taxon>Dikarya</taxon>
        <taxon>Basidiomycota</taxon>
        <taxon>Agaricomycotina</taxon>
        <taxon>Agaricomycetes</taxon>
        <taxon>Agaricomycetidae</taxon>
        <taxon>Agaricales</taxon>
        <taxon>Marasmiineae</taxon>
        <taxon>Mycenaceae</taxon>
        <taxon>Mycena</taxon>
    </lineage>
</organism>
<protein>
    <submittedName>
        <fullName evidence="2">Uncharacterized protein</fullName>
    </submittedName>
</protein>